<feature type="transmembrane region" description="Helical" evidence="7">
    <location>
        <begin position="297"/>
        <end position="324"/>
    </location>
</feature>
<feature type="transmembrane region" description="Helical" evidence="7">
    <location>
        <begin position="49"/>
        <end position="67"/>
    </location>
</feature>
<name>A0ABM5K2Y9_DIAVI</name>
<dbReference type="GeneID" id="126883270"/>
<dbReference type="Proteomes" id="UP001652700">
    <property type="component" value="Unplaced"/>
</dbReference>
<evidence type="ECO:0000256" key="2">
    <source>
        <dbReference type="ARBA" id="ARBA00006148"/>
    </source>
</evidence>
<accession>A0ABM5K2Y9</accession>
<evidence type="ECO:0000256" key="1">
    <source>
        <dbReference type="ARBA" id="ARBA00004141"/>
    </source>
</evidence>
<comment type="subcellular location">
    <subcellularLocation>
        <location evidence="1 7">Membrane</location>
        <topology evidence="1 7">Multi-pass membrane protein</topology>
    </subcellularLocation>
</comment>
<keyword evidence="9" id="KW-1185">Reference proteome</keyword>
<evidence type="ECO:0000256" key="5">
    <source>
        <dbReference type="ARBA" id="ARBA00022989"/>
    </source>
</evidence>
<evidence type="ECO:0000313" key="9">
    <source>
        <dbReference type="Proteomes" id="UP001652700"/>
    </source>
</evidence>
<organism evidence="8 9">
    <name type="scientific">Diabrotica virgifera virgifera</name>
    <name type="common">western corn rootworm</name>
    <dbReference type="NCBI Taxonomy" id="50390"/>
    <lineage>
        <taxon>Eukaryota</taxon>
        <taxon>Metazoa</taxon>
        <taxon>Ecdysozoa</taxon>
        <taxon>Arthropoda</taxon>
        <taxon>Hexapoda</taxon>
        <taxon>Insecta</taxon>
        <taxon>Pterygota</taxon>
        <taxon>Neoptera</taxon>
        <taxon>Endopterygota</taxon>
        <taxon>Coleoptera</taxon>
        <taxon>Polyphaga</taxon>
        <taxon>Cucujiformia</taxon>
        <taxon>Chrysomeloidea</taxon>
        <taxon>Chrysomelidae</taxon>
        <taxon>Galerucinae</taxon>
        <taxon>Diabroticina</taxon>
        <taxon>Diabroticites</taxon>
        <taxon>Diabrotica</taxon>
    </lineage>
</organism>
<feature type="transmembrane region" description="Helical" evidence="7">
    <location>
        <begin position="226"/>
        <end position="243"/>
    </location>
</feature>
<proteinExistence type="inferred from homology"/>
<dbReference type="Gene3D" id="1.10.3860.10">
    <property type="entry name" value="Sodium:dicarboxylate symporter"/>
    <property type="match status" value="1"/>
</dbReference>
<reference evidence="8" key="1">
    <citation type="submission" date="2025-05" db="UniProtKB">
        <authorList>
            <consortium name="EnsemblMetazoa"/>
        </authorList>
    </citation>
    <scope>IDENTIFICATION</scope>
</reference>
<dbReference type="Pfam" id="PF00375">
    <property type="entry name" value="SDF"/>
    <property type="match status" value="1"/>
</dbReference>
<dbReference type="EnsemblMetazoa" id="XM_050648597.1">
    <property type="protein sequence ID" value="XP_050504554.1"/>
    <property type="gene ID" value="LOC126883270"/>
</dbReference>
<comment type="similarity">
    <text evidence="2 7">Belongs to the dicarboxylate/amino acid:cation symporter (DAACS) (TC 2.A.23) family.</text>
</comment>
<evidence type="ECO:0000313" key="8">
    <source>
        <dbReference type="EnsemblMetazoa" id="XP_050504554.1"/>
    </source>
</evidence>
<dbReference type="PANTHER" id="PTHR11958">
    <property type="entry name" value="SODIUM/DICARBOXYLATE SYMPORTER-RELATED"/>
    <property type="match status" value="1"/>
</dbReference>
<evidence type="ECO:0000256" key="4">
    <source>
        <dbReference type="ARBA" id="ARBA00022692"/>
    </source>
</evidence>
<evidence type="ECO:0000256" key="7">
    <source>
        <dbReference type="RuleBase" id="RU361216"/>
    </source>
</evidence>
<evidence type="ECO:0000256" key="6">
    <source>
        <dbReference type="ARBA" id="ARBA00023136"/>
    </source>
</evidence>
<keyword evidence="4 7" id="KW-0812">Transmembrane</keyword>
<keyword evidence="7" id="KW-0769">Symport</keyword>
<keyword evidence="5 7" id="KW-1133">Transmembrane helix</keyword>
<dbReference type="InterPro" id="IPR050746">
    <property type="entry name" value="DAACS"/>
</dbReference>
<feature type="transmembrane region" description="Helical" evidence="7">
    <location>
        <begin position="331"/>
        <end position="352"/>
    </location>
</feature>
<evidence type="ECO:0000256" key="3">
    <source>
        <dbReference type="ARBA" id="ARBA00022448"/>
    </source>
</evidence>
<dbReference type="InterPro" id="IPR036458">
    <property type="entry name" value="Na:dicarbo_symporter_sf"/>
</dbReference>
<protein>
    <recommendedName>
        <fullName evidence="7">Amino acid transporter</fullName>
    </recommendedName>
</protein>
<feature type="transmembrane region" description="Helical" evidence="7">
    <location>
        <begin position="118"/>
        <end position="144"/>
    </location>
</feature>
<dbReference type="RefSeq" id="XP_050504554.1">
    <property type="nucleotide sequence ID" value="XM_050648597.1"/>
</dbReference>
<feature type="transmembrane region" description="Helical" evidence="7">
    <location>
        <begin position="409"/>
        <end position="438"/>
    </location>
</feature>
<dbReference type="InterPro" id="IPR001991">
    <property type="entry name" value="Na-dicarboxylate_symporter"/>
</dbReference>
<keyword evidence="3 7" id="KW-0813">Transport</keyword>
<dbReference type="PANTHER" id="PTHR11958:SF111">
    <property type="entry name" value="AMINO ACID TRANSPORTER"/>
    <property type="match status" value="1"/>
</dbReference>
<feature type="transmembrane region" description="Helical" evidence="7">
    <location>
        <begin position="264"/>
        <end position="285"/>
    </location>
</feature>
<keyword evidence="6 7" id="KW-0472">Membrane</keyword>
<dbReference type="SUPFAM" id="SSF118215">
    <property type="entry name" value="Proton glutamate symport protein"/>
    <property type="match status" value="1"/>
</dbReference>
<feature type="transmembrane region" description="Helical" evidence="7">
    <location>
        <begin position="87"/>
        <end position="106"/>
    </location>
</feature>
<dbReference type="PRINTS" id="PR00173">
    <property type="entry name" value="EDTRNSPORT"/>
</dbReference>
<sequence>MITIIHEDEVCDTSRLVWMSLPVKMTEHRREPILNEKVTLAKWLKHNSLLFLTLIGVILGAIIGSILRQVDVSETTVLLISYPGEIYMRLLKLLILPLILSSLITGSSSVNAKLNGKIAIRTFLIFFISSALNALLGTVLAIIIHPGDPGLNISLENAIEDKKGSSVLDSLLDLGRNIISDNIFQATFQQAHTDYINSTIKMLKNNQTVEISKVERFLGTRPGTNNIGIVFFCIIFGSILGTIEEKGNVVKEFFSTIFVVIMKMVKGVVWITPLGICSIIAAKIVSVTDIVLVISQLGWFIATILIGVFLSQLIILQPVYYFFVRKNPFKYYLAFTQGTVTAFATASAAAALPVNFNVLDNDLKIHSSITRFVMPIGTNINMDGTALFLASSTVFLAQMTGFNLGTGTILTIWVTSTIMSFSSASVPSAALVLVLMIVTSMGIPTKDLPLLFAIDWLVDRIRTTSNMLGDCYTVAIVEKLSKKELLECTLTNDESSSERLLNKNNEILNDMLPS</sequence>